<dbReference type="AlphaFoldDB" id="A0AAW0FST3"/>
<reference evidence="6 7" key="1">
    <citation type="submission" date="2022-09" db="EMBL/GenBank/DDBJ databases">
        <authorList>
            <person name="Palmer J.M."/>
        </authorList>
    </citation>
    <scope>NUCLEOTIDE SEQUENCE [LARGE SCALE GENOMIC DNA]</scope>
    <source>
        <strain evidence="6 7">DSM 7382</strain>
    </source>
</reference>
<protein>
    <recommendedName>
        <fullName evidence="2">peptide-methionine (S)-S-oxide reductase</fullName>
        <ecNumber evidence="2">1.8.4.11</ecNumber>
    </recommendedName>
    <alternativeName>
        <fullName evidence="4">Peptide-methionine (S)-S-oxide reductase</fullName>
    </alternativeName>
</protein>
<dbReference type="SUPFAM" id="SSF55068">
    <property type="entry name" value="Peptide methionine sulfoxide reductase"/>
    <property type="match status" value="1"/>
</dbReference>
<evidence type="ECO:0000256" key="2">
    <source>
        <dbReference type="ARBA" id="ARBA00012502"/>
    </source>
</evidence>
<evidence type="ECO:0000313" key="7">
    <source>
        <dbReference type="Proteomes" id="UP001385951"/>
    </source>
</evidence>
<dbReference type="InterPro" id="IPR036509">
    <property type="entry name" value="Met_Sox_Rdtase_MsrA_sf"/>
</dbReference>
<evidence type="ECO:0000256" key="3">
    <source>
        <dbReference type="ARBA" id="ARBA00023002"/>
    </source>
</evidence>
<comment type="similarity">
    <text evidence="1">Belongs to the MsrA Met sulfoxide reductase family.</text>
</comment>
<proteinExistence type="inferred from homology"/>
<keyword evidence="7" id="KW-1185">Reference proteome</keyword>
<dbReference type="EMBL" id="JASBNA010000025">
    <property type="protein sequence ID" value="KAK7684390.1"/>
    <property type="molecule type" value="Genomic_DNA"/>
</dbReference>
<dbReference type="EC" id="1.8.4.11" evidence="2"/>
<dbReference type="InterPro" id="IPR002569">
    <property type="entry name" value="Met_Sox_Rdtase_MsrA_dom"/>
</dbReference>
<accession>A0AAW0FST3</accession>
<organism evidence="6 7">
    <name type="scientific">Cerrena zonata</name>
    <dbReference type="NCBI Taxonomy" id="2478898"/>
    <lineage>
        <taxon>Eukaryota</taxon>
        <taxon>Fungi</taxon>
        <taxon>Dikarya</taxon>
        <taxon>Basidiomycota</taxon>
        <taxon>Agaricomycotina</taxon>
        <taxon>Agaricomycetes</taxon>
        <taxon>Polyporales</taxon>
        <taxon>Cerrenaceae</taxon>
        <taxon>Cerrena</taxon>
    </lineage>
</organism>
<comment type="caution">
    <text evidence="6">The sequence shown here is derived from an EMBL/GenBank/DDBJ whole genome shotgun (WGS) entry which is preliminary data.</text>
</comment>
<dbReference type="Gene3D" id="3.30.1060.10">
    <property type="entry name" value="Peptide methionine sulphoxide reductase MsrA"/>
    <property type="match status" value="1"/>
</dbReference>
<evidence type="ECO:0000256" key="4">
    <source>
        <dbReference type="ARBA" id="ARBA00030643"/>
    </source>
</evidence>
<dbReference type="GO" id="GO:0008113">
    <property type="term" value="F:peptide-methionine (S)-S-oxide reductase activity"/>
    <property type="evidence" value="ECO:0007669"/>
    <property type="project" value="UniProtKB-EC"/>
</dbReference>
<keyword evidence="3" id="KW-0560">Oxidoreductase</keyword>
<sequence length="102" mass="11224">MIMLQRLRQLLPSLSLSATVALQNAPRGISTTMSGSRSEIATFASGCFWGVEHIFLKHYPIKQNKGILSTKVGYTGGKPDAINPGYRQGLLRVYGPRRGFEN</sequence>
<feature type="domain" description="Peptide methionine sulphoxide reductase MsrA" evidence="5">
    <location>
        <begin position="41"/>
        <end position="88"/>
    </location>
</feature>
<dbReference type="Proteomes" id="UP001385951">
    <property type="component" value="Unassembled WGS sequence"/>
</dbReference>
<name>A0AAW0FST3_9APHY</name>
<dbReference type="Pfam" id="PF01625">
    <property type="entry name" value="PMSR"/>
    <property type="match status" value="1"/>
</dbReference>
<evidence type="ECO:0000313" key="6">
    <source>
        <dbReference type="EMBL" id="KAK7684390.1"/>
    </source>
</evidence>
<gene>
    <name evidence="6" type="ORF">QCA50_012337</name>
</gene>
<evidence type="ECO:0000256" key="1">
    <source>
        <dbReference type="ARBA" id="ARBA00005591"/>
    </source>
</evidence>
<evidence type="ECO:0000259" key="5">
    <source>
        <dbReference type="Pfam" id="PF01625"/>
    </source>
</evidence>